<dbReference type="EMBL" id="FXTD01000006">
    <property type="protein sequence ID" value="SMO69399.1"/>
    <property type="molecule type" value="Genomic_DNA"/>
</dbReference>
<dbReference type="OrthoDB" id="170871at2157"/>
<evidence type="ECO:0000313" key="5">
    <source>
        <dbReference type="Proteomes" id="UP000319712"/>
    </source>
</evidence>
<gene>
    <name evidence="4" type="ORF">SAMN06264867_106180</name>
</gene>
<feature type="domain" description="DUF7096" evidence="3">
    <location>
        <begin position="1"/>
        <end position="199"/>
    </location>
</feature>
<accession>A0A521DCI6</accession>
<dbReference type="RefSeq" id="WP_142986750.1">
    <property type="nucleotide sequence ID" value="NZ_FXTD01000006.1"/>
</dbReference>
<sequence>MNRRITLLVAALAVAGLIAMVPLGAAVTGGPGVSPATGDGAGTDGGIDEFAQAGSEGGTNASDGATADDLSPGERLSGVIGVQGAEVDGEVSSRSFEIRLADAETDEERAAVIAAQLERNGERLAELRERQRELRERREAGNVSSGAYAARQAAIGTRVATVNRTTNRSAEVAADLPEEALAERDVDADRIRTLRESASELSGPEVAAITREIGGNRTGAPMGPDRRGPPGSGIGAPDGSADRGPPDGLPGSGPSEADAPEGGENATGPRNGSIADPGGAENATAESDDAENAGDESNGDGSDVDGADDGGADTDEAEADGAGGNGGADAGSDEDDDAGTDEDADAGTDEDADAGTDDGEGAETDDGDAGGGSGSESGTDPESDTGDGASGGDGVSGSDRRGGP</sequence>
<protein>
    <recommendedName>
        <fullName evidence="3">DUF7096 domain-containing protein</fullName>
    </recommendedName>
</protein>
<dbReference type="InterPro" id="IPR055522">
    <property type="entry name" value="DUF7096"/>
</dbReference>
<feature type="region of interest" description="Disordered" evidence="2">
    <location>
        <begin position="195"/>
        <end position="404"/>
    </location>
</feature>
<dbReference type="Pfam" id="PF23379">
    <property type="entry name" value="DUF7096"/>
    <property type="match status" value="1"/>
</dbReference>
<keyword evidence="5" id="KW-1185">Reference proteome</keyword>
<feature type="compositionally biased region" description="Acidic residues" evidence="2">
    <location>
        <begin position="331"/>
        <end position="368"/>
    </location>
</feature>
<dbReference type="Proteomes" id="UP000319712">
    <property type="component" value="Unassembled WGS sequence"/>
</dbReference>
<feature type="region of interest" description="Disordered" evidence="2">
    <location>
        <begin position="36"/>
        <end position="76"/>
    </location>
</feature>
<evidence type="ECO:0000256" key="1">
    <source>
        <dbReference type="SAM" id="Coils"/>
    </source>
</evidence>
<keyword evidence="1" id="KW-0175">Coiled coil</keyword>
<reference evidence="4 5" key="1">
    <citation type="submission" date="2017-05" db="EMBL/GenBank/DDBJ databases">
        <authorList>
            <person name="Varghese N."/>
            <person name="Submissions S."/>
        </authorList>
    </citation>
    <scope>NUCLEOTIDE SEQUENCE [LARGE SCALE GENOMIC DNA]</scope>
    <source>
        <strain evidence="4 5">DSM 19504</strain>
    </source>
</reference>
<proteinExistence type="predicted"/>
<evidence type="ECO:0000313" key="4">
    <source>
        <dbReference type="EMBL" id="SMO69399.1"/>
    </source>
</evidence>
<feature type="coiled-coil region" evidence="1">
    <location>
        <begin position="100"/>
        <end position="137"/>
    </location>
</feature>
<evidence type="ECO:0000256" key="2">
    <source>
        <dbReference type="SAM" id="MobiDB-lite"/>
    </source>
</evidence>
<organism evidence="4 5">
    <name type="scientific">Halorubrum cibi</name>
    <dbReference type="NCBI Taxonomy" id="413815"/>
    <lineage>
        <taxon>Archaea</taxon>
        <taxon>Methanobacteriati</taxon>
        <taxon>Methanobacteriota</taxon>
        <taxon>Stenosarchaea group</taxon>
        <taxon>Halobacteria</taxon>
        <taxon>Halobacteriales</taxon>
        <taxon>Haloferacaceae</taxon>
        <taxon>Halorubrum</taxon>
    </lineage>
</organism>
<name>A0A521DCI6_9EURY</name>
<dbReference type="AlphaFoldDB" id="A0A521DCI6"/>
<evidence type="ECO:0000259" key="3">
    <source>
        <dbReference type="Pfam" id="PF23379"/>
    </source>
</evidence>
<feature type="compositionally biased region" description="Acidic residues" evidence="2">
    <location>
        <begin position="286"/>
        <end position="319"/>
    </location>
</feature>